<evidence type="ECO:0000256" key="1">
    <source>
        <dbReference type="ARBA" id="ARBA00023319"/>
    </source>
</evidence>
<feature type="domain" description="Ig-like" evidence="4">
    <location>
        <begin position="6"/>
        <end position="125"/>
    </location>
</feature>
<dbReference type="FunFam" id="2.60.40.10:FF:001774">
    <property type="entry name" value="Uncharacterized LOC100216153"/>
    <property type="match status" value="3"/>
</dbReference>
<dbReference type="InterPro" id="IPR007110">
    <property type="entry name" value="Ig-like_dom"/>
</dbReference>
<feature type="domain" description="Ig-like" evidence="4">
    <location>
        <begin position="825"/>
        <end position="936"/>
    </location>
</feature>
<proteinExistence type="predicted"/>
<evidence type="ECO:0000256" key="3">
    <source>
        <dbReference type="SAM" id="SignalP"/>
    </source>
</evidence>
<dbReference type="InterPro" id="IPR013106">
    <property type="entry name" value="Ig_V-set"/>
</dbReference>
<dbReference type="GeneTree" id="ENSGT00940000163371"/>
<feature type="domain" description="Ig-like" evidence="4">
    <location>
        <begin position="130"/>
        <end position="223"/>
    </location>
</feature>
<feature type="domain" description="Ig-like" evidence="4">
    <location>
        <begin position="712"/>
        <end position="813"/>
    </location>
</feature>
<dbReference type="SMART" id="SM00407">
    <property type="entry name" value="IGc1"/>
    <property type="match status" value="4"/>
</dbReference>
<dbReference type="InterPro" id="IPR003006">
    <property type="entry name" value="Ig/MHC_CS"/>
</dbReference>
<dbReference type="CDD" id="cd00098">
    <property type="entry name" value="IgC1"/>
    <property type="match status" value="2"/>
</dbReference>
<evidence type="ECO:0000256" key="2">
    <source>
        <dbReference type="SAM" id="Phobius"/>
    </source>
</evidence>
<dbReference type="Pfam" id="PF07654">
    <property type="entry name" value="C1-set"/>
    <property type="match status" value="3"/>
</dbReference>
<dbReference type="PROSITE" id="PS00290">
    <property type="entry name" value="IG_MHC"/>
    <property type="match status" value="2"/>
</dbReference>
<evidence type="ECO:0000313" key="5">
    <source>
        <dbReference type="Ensembl" id="ENSLLEP00000042278.1"/>
    </source>
</evidence>
<keyword evidence="3" id="KW-0732">Signal</keyword>
<evidence type="ECO:0000259" key="4">
    <source>
        <dbReference type="PROSITE" id="PS50835"/>
    </source>
</evidence>
<keyword evidence="2" id="KW-0812">Transmembrane</keyword>
<dbReference type="InterPro" id="IPR036179">
    <property type="entry name" value="Ig-like_dom_sf"/>
</dbReference>
<name>A0A8C5QRP0_9ANUR</name>
<dbReference type="SUPFAM" id="SSF48726">
    <property type="entry name" value="Immunoglobulin"/>
    <property type="match status" value="6"/>
</dbReference>
<reference evidence="5" key="2">
    <citation type="submission" date="2025-09" db="UniProtKB">
        <authorList>
            <consortium name="Ensembl"/>
        </authorList>
    </citation>
    <scope>IDENTIFICATION</scope>
</reference>
<reference evidence="5" key="1">
    <citation type="submission" date="2025-08" db="UniProtKB">
        <authorList>
            <consortium name="Ensembl"/>
        </authorList>
    </citation>
    <scope>IDENTIFICATION</scope>
</reference>
<keyword evidence="6" id="KW-1185">Reference proteome</keyword>
<dbReference type="FunFam" id="2.60.40.10:FF:001726">
    <property type="entry name" value="Signal-regulatory protein beta 3"/>
    <property type="match status" value="1"/>
</dbReference>
<dbReference type="InterPro" id="IPR013783">
    <property type="entry name" value="Ig-like_fold"/>
</dbReference>
<feature type="transmembrane region" description="Helical" evidence="2">
    <location>
        <begin position="235"/>
        <end position="261"/>
    </location>
</feature>
<dbReference type="AlphaFoldDB" id="A0A8C5QRP0"/>
<protein>
    <recommendedName>
        <fullName evidence="4">Ig-like domain-containing protein</fullName>
    </recommendedName>
</protein>
<organism evidence="5 6">
    <name type="scientific">Leptobrachium leishanense</name>
    <name type="common">Leishan spiny toad</name>
    <dbReference type="NCBI Taxonomy" id="445787"/>
    <lineage>
        <taxon>Eukaryota</taxon>
        <taxon>Metazoa</taxon>
        <taxon>Chordata</taxon>
        <taxon>Craniata</taxon>
        <taxon>Vertebrata</taxon>
        <taxon>Euteleostomi</taxon>
        <taxon>Amphibia</taxon>
        <taxon>Batrachia</taxon>
        <taxon>Anura</taxon>
        <taxon>Pelobatoidea</taxon>
        <taxon>Megophryidae</taxon>
        <taxon>Leptobrachium</taxon>
    </lineage>
</organism>
<feature type="signal peptide" evidence="3">
    <location>
        <begin position="1"/>
        <end position="19"/>
    </location>
</feature>
<dbReference type="PANTHER" id="PTHR23411">
    <property type="entry name" value="TAPASIN"/>
    <property type="match status" value="1"/>
</dbReference>
<keyword evidence="2" id="KW-0472">Membrane</keyword>
<dbReference type="Ensembl" id="ENSLLET00000043968.1">
    <property type="protein sequence ID" value="ENSLLEP00000042278.1"/>
    <property type="gene ID" value="ENSLLEG00000026690.1"/>
</dbReference>
<dbReference type="InterPro" id="IPR003599">
    <property type="entry name" value="Ig_sub"/>
</dbReference>
<dbReference type="InterPro" id="IPR003597">
    <property type="entry name" value="Ig_C1-set"/>
</dbReference>
<dbReference type="Pfam" id="PF07686">
    <property type="entry name" value="V-set"/>
    <property type="match status" value="1"/>
</dbReference>
<dbReference type="FunFam" id="2.60.40.10:FF:001931">
    <property type="entry name" value="Uncharacterized LOC100216153"/>
    <property type="match status" value="1"/>
</dbReference>
<dbReference type="Proteomes" id="UP000694569">
    <property type="component" value="Unplaced"/>
</dbReference>
<keyword evidence="1" id="KW-0393">Immunoglobulin domain</keyword>
<feature type="domain" description="Ig-like" evidence="4">
    <location>
        <begin position="496"/>
        <end position="599"/>
    </location>
</feature>
<dbReference type="SMART" id="SM00409">
    <property type="entry name" value="IG"/>
    <property type="match status" value="2"/>
</dbReference>
<dbReference type="InterPro" id="IPR050380">
    <property type="entry name" value="Immune_Resp_Modulators"/>
</dbReference>
<dbReference type="Gene3D" id="2.60.40.10">
    <property type="entry name" value="Immunoglobulins"/>
    <property type="match status" value="9"/>
</dbReference>
<dbReference type="PROSITE" id="PS50835">
    <property type="entry name" value="IG_LIKE"/>
    <property type="match status" value="5"/>
</dbReference>
<feature type="chain" id="PRO_5034556061" description="Ig-like domain-containing protein" evidence="3">
    <location>
        <begin position="20"/>
        <end position="1061"/>
    </location>
</feature>
<evidence type="ECO:0000313" key="6">
    <source>
        <dbReference type="Proteomes" id="UP000694569"/>
    </source>
</evidence>
<accession>A0A8C5QRP0</accession>
<sequence>MEYLGPLAALLILLHQTGALLKISTSSSHRTFAGSDVLLHCTFSIGGSSPDPRLFVIMWFYQGMEIVKYQEKAEISHPRVSFDERAARGGNASILLSNATFEDEGIYMCSVIYSSEKMEEEIILNVLASPKIQILDKAVRDNNEKTLVCSVSDFYPVDIAIAWLRDGELVRNSSLGKIQRYENGTYSVDSTVTITPNHERKKQTFSCRVRHESLPVPLQEDFQLVYEVQTVKASMIPVIIGVCCAVTLLVATMGIGLLLIWKLKSRKKGGFPLSVIDGPTRLIDGEVVTLSCTGNHCVEDTQVIWLEKKALREPEIIQSHGVDPEKADLLLNTSYVMNTKHMGSQCWSSNLRFTFHVANHKGVTFICRFTSGNKIHEKRFHCTEVYAKPRLVDPVKPSLCVSGEILYSLRLDGFYPRDIQILWTCVSGERQEIISSEEQLVEHSPLTFSVCSEARISEKVFTDPSCKVRVTWEHGSMDQPQSTEMSILDPDFPWRPVVEEIQTPRLFLDVPVQLKCKISGYFPDAVTVNWLIVKGGSAEETLVTDTKSTSITSKREVDLTYSSTAILTVTPSLATHHGAIIKCRVQHPSLEKPKERSTGALRVTAKPCLVEPVKMTLLEKSQIQISLCLERFYPKDIVIKWCTDGSQNGNTSPSTQKPTERNDQTFNVTSDCIVSGSFFAKPHNKVLLEWTHESLDAPERRSWSLRDLPWRPVMEDIIPKLEAGKEAALSCKISGYFPDSLSVQWIKKEKGNESEIKLLLTKGYAIPCIKSDEEKDKTFIQVTRLTFTPHLEIDRGAELICRVTHPTLEEPIEKRTGPLDLPWRPVMEDMIVPKLEAGKEVALSCKISGYFPDSLSVQWIKKKGNESEIKLPIWSIVAFVTREYSDCNVPCTDSNEEEDKTFTQVTRLTFTPHPERDRGAEFICRVTHPTLEEPIEKTTGPLVFNRKPDVSDINCSRNERLYLEVNKFYPRDIEITWRLDEKSGGDQRQYLNSSTRDNGVNIDGTYNITSICEPLGDKMDRSKKYYLKAFVKHVTLKTQEVIKTVRVSQRAPNRGRNVTEQ</sequence>
<keyword evidence="2" id="KW-1133">Transmembrane helix</keyword>